<protein>
    <submittedName>
        <fullName evidence="1">Uncharacterized protein</fullName>
    </submittedName>
</protein>
<organism evidence="1">
    <name type="scientific">marine sediment metagenome</name>
    <dbReference type="NCBI Taxonomy" id="412755"/>
    <lineage>
        <taxon>unclassified sequences</taxon>
        <taxon>metagenomes</taxon>
        <taxon>ecological metagenomes</taxon>
    </lineage>
</organism>
<accession>A0A0F9LCX4</accession>
<proteinExistence type="predicted"/>
<dbReference type="AlphaFoldDB" id="A0A0F9LCX4"/>
<reference evidence="1" key="1">
    <citation type="journal article" date="2015" name="Nature">
        <title>Complex archaea that bridge the gap between prokaryotes and eukaryotes.</title>
        <authorList>
            <person name="Spang A."/>
            <person name="Saw J.H."/>
            <person name="Jorgensen S.L."/>
            <person name="Zaremba-Niedzwiedzka K."/>
            <person name="Martijn J."/>
            <person name="Lind A.E."/>
            <person name="van Eijk R."/>
            <person name="Schleper C."/>
            <person name="Guy L."/>
            <person name="Ettema T.J."/>
        </authorList>
    </citation>
    <scope>NUCLEOTIDE SEQUENCE</scope>
</reference>
<comment type="caution">
    <text evidence="1">The sequence shown here is derived from an EMBL/GenBank/DDBJ whole genome shotgun (WGS) entry which is preliminary data.</text>
</comment>
<name>A0A0F9LCX4_9ZZZZ</name>
<evidence type="ECO:0000313" key="1">
    <source>
        <dbReference type="EMBL" id="KKM92704.1"/>
    </source>
</evidence>
<gene>
    <name evidence="1" type="ORF">LCGC14_1215800</name>
</gene>
<sequence length="109" mass="12320">MTDTAKELSKIYAPLDPGIKDAVEFLRAKGINTAGSCDAKHDGRKGQPWIFVELRGEESELFVHDNIVGVLLAANYHGFTVQNDYLYQKSPTPWMKHLRITFWGEAKPE</sequence>
<dbReference type="EMBL" id="LAZR01006357">
    <property type="protein sequence ID" value="KKM92704.1"/>
    <property type="molecule type" value="Genomic_DNA"/>
</dbReference>